<feature type="domain" description="ABC transporter" evidence="10">
    <location>
        <begin position="389"/>
        <end position="636"/>
    </location>
</feature>
<keyword evidence="2" id="KW-0813">Transport</keyword>
<feature type="transmembrane region" description="Helical" evidence="9">
    <location>
        <begin position="156"/>
        <end position="175"/>
    </location>
</feature>
<dbReference type="InterPro" id="IPR032823">
    <property type="entry name" value="BCA_ABC_TP_C"/>
</dbReference>
<evidence type="ECO:0000313" key="12">
    <source>
        <dbReference type="Proteomes" id="UP000297729"/>
    </source>
</evidence>
<keyword evidence="12" id="KW-1185">Reference proteome</keyword>
<dbReference type="AlphaFoldDB" id="A0A4Y9SW77"/>
<dbReference type="GO" id="GO:1903805">
    <property type="term" value="P:L-valine import across plasma membrane"/>
    <property type="evidence" value="ECO:0007669"/>
    <property type="project" value="TreeGrafter"/>
</dbReference>
<feature type="transmembrane region" description="Helical" evidence="9">
    <location>
        <begin position="205"/>
        <end position="225"/>
    </location>
</feature>
<dbReference type="OrthoDB" id="5290247at2"/>
<organism evidence="11 12">
    <name type="scientific">Duganella callida</name>
    <dbReference type="NCBI Taxonomy" id="2561932"/>
    <lineage>
        <taxon>Bacteria</taxon>
        <taxon>Pseudomonadati</taxon>
        <taxon>Pseudomonadota</taxon>
        <taxon>Betaproteobacteria</taxon>
        <taxon>Burkholderiales</taxon>
        <taxon>Oxalobacteraceae</taxon>
        <taxon>Telluria group</taxon>
        <taxon>Duganella</taxon>
    </lineage>
</organism>
<evidence type="ECO:0000256" key="8">
    <source>
        <dbReference type="ARBA" id="ARBA00023136"/>
    </source>
</evidence>
<evidence type="ECO:0000256" key="6">
    <source>
        <dbReference type="ARBA" id="ARBA00022840"/>
    </source>
</evidence>
<dbReference type="GO" id="GO:1903806">
    <property type="term" value="P:L-isoleucine import across plasma membrane"/>
    <property type="evidence" value="ECO:0007669"/>
    <property type="project" value="TreeGrafter"/>
</dbReference>
<feature type="transmembrane region" description="Helical" evidence="9">
    <location>
        <begin position="108"/>
        <end position="126"/>
    </location>
</feature>
<dbReference type="InterPro" id="IPR051120">
    <property type="entry name" value="ABC_AA/LPS_Transport"/>
</dbReference>
<keyword evidence="3" id="KW-1003">Cell membrane</keyword>
<dbReference type="CDD" id="cd03219">
    <property type="entry name" value="ABC_Mj1267_LivG_branched"/>
    <property type="match status" value="1"/>
</dbReference>
<evidence type="ECO:0000256" key="5">
    <source>
        <dbReference type="ARBA" id="ARBA00022741"/>
    </source>
</evidence>
<dbReference type="GO" id="GO:0016887">
    <property type="term" value="F:ATP hydrolysis activity"/>
    <property type="evidence" value="ECO:0007669"/>
    <property type="project" value="InterPro"/>
</dbReference>
<dbReference type="Proteomes" id="UP000297729">
    <property type="component" value="Unassembled WGS sequence"/>
</dbReference>
<dbReference type="GO" id="GO:0015808">
    <property type="term" value="P:L-alanine transport"/>
    <property type="evidence" value="ECO:0007669"/>
    <property type="project" value="TreeGrafter"/>
</dbReference>
<proteinExistence type="predicted"/>
<dbReference type="InterPro" id="IPR043428">
    <property type="entry name" value="LivM-like"/>
</dbReference>
<name>A0A4Y9SW77_9BURK</name>
<keyword evidence="7 9" id="KW-1133">Transmembrane helix</keyword>
<dbReference type="InterPro" id="IPR027417">
    <property type="entry name" value="P-loop_NTPase"/>
</dbReference>
<protein>
    <submittedName>
        <fullName evidence="11">Branched-chain amino acid ABC transporter ATP-binding protein/permease</fullName>
    </submittedName>
</protein>
<dbReference type="InterPro" id="IPR003439">
    <property type="entry name" value="ABC_transporter-like_ATP-bd"/>
</dbReference>
<dbReference type="RefSeq" id="WP_135200140.1">
    <property type="nucleotide sequence ID" value="NZ_SPVG01000030.1"/>
</dbReference>
<dbReference type="FunFam" id="3.40.50.300:FF:000421">
    <property type="entry name" value="Branched-chain amino acid ABC transporter ATP-binding protein"/>
    <property type="match status" value="1"/>
</dbReference>
<comment type="caution">
    <text evidence="11">The sequence shown here is derived from an EMBL/GenBank/DDBJ whole genome shotgun (WGS) entry which is preliminary data.</text>
</comment>
<keyword evidence="6 11" id="KW-0067">ATP-binding</keyword>
<dbReference type="Pfam" id="PF02653">
    <property type="entry name" value="BPD_transp_2"/>
    <property type="match status" value="1"/>
</dbReference>
<feature type="transmembrane region" description="Helical" evidence="9">
    <location>
        <begin position="56"/>
        <end position="75"/>
    </location>
</feature>
<dbReference type="SMART" id="SM00382">
    <property type="entry name" value="AAA"/>
    <property type="match status" value="1"/>
</dbReference>
<dbReference type="GO" id="GO:0015188">
    <property type="term" value="F:L-isoleucine transmembrane transporter activity"/>
    <property type="evidence" value="ECO:0007669"/>
    <property type="project" value="TreeGrafter"/>
</dbReference>
<feature type="transmembrane region" description="Helical" evidence="9">
    <location>
        <begin position="81"/>
        <end position="101"/>
    </location>
</feature>
<keyword evidence="5" id="KW-0547">Nucleotide-binding</keyword>
<dbReference type="InterPro" id="IPR001851">
    <property type="entry name" value="ABC_transp_permease"/>
</dbReference>
<dbReference type="GO" id="GO:0015192">
    <property type="term" value="F:L-phenylalanine transmembrane transporter activity"/>
    <property type="evidence" value="ECO:0007669"/>
    <property type="project" value="TreeGrafter"/>
</dbReference>
<feature type="transmembrane region" description="Helical" evidence="9">
    <location>
        <begin position="231"/>
        <end position="249"/>
    </location>
</feature>
<keyword evidence="4 9" id="KW-0812">Transmembrane</keyword>
<dbReference type="Gene3D" id="3.40.50.300">
    <property type="entry name" value="P-loop containing nucleotide triphosphate hydrolases"/>
    <property type="match status" value="1"/>
</dbReference>
<dbReference type="GO" id="GO:0005524">
    <property type="term" value="F:ATP binding"/>
    <property type="evidence" value="ECO:0007669"/>
    <property type="project" value="UniProtKB-KW"/>
</dbReference>
<dbReference type="SUPFAM" id="SSF52540">
    <property type="entry name" value="P-loop containing nucleoside triphosphate hydrolases"/>
    <property type="match status" value="1"/>
</dbReference>
<dbReference type="PANTHER" id="PTHR45772:SF7">
    <property type="entry name" value="AMINO ACID ABC TRANSPORTER ATP-BINDING PROTEIN"/>
    <property type="match status" value="1"/>
</dbReference>
<evidence type="ECO:0000259" key="10">
    <source>
        <dbReference type="PROSITE" id="PS50893"/>
    </source>
</evidence>
<feature type="transmembrane region" description="Helical" evidence="9">
    <location>
        <begin position="304"/>
        <end position="321"/>
    </location>
</feature>
<reference evidence="11 12" key="1">
    <citation type="submission" date="2019-03" db="EMBL/GenBank/DDBJ databases">
        <title>Draft Genome Sequence of Duganella callidus sp. nov., a Novel Duganella Species Isolated from Cultivated Soil.</title>
        <authorList>
            <person name="Raths R."/>
            <person name="Peta V."/>
            <person name="Bucking H."/>
        </authorList>
    </citation>
    <scope>NUCLEOTIDE SEQUENCE [LARGE SCALE GENOMIC DNA]</scope>
    <source>
        <strain evidence="11 12">DN04</strain>
    </source>
</reference>
<dbReference type="GO" id="GO:0042941">
    <property type="term" value="P:D-alanine transmembrane transport"/>
    <property type="evidence" value="ECO:0007669"/>
    <property type="project" value="TreeGrafter"/>
</dbReference>
<comment type="subcellular location">
    <subcellularLocation>
        <location evidence="1">Cell membrane</location>
        <topology evidence="1">Multi-pass membrane protein</topology>
    </subcellularLocation>
</comment>
<dbReference type="Pfam" id="PF12399">
    <property type="entry name" value="BCA_ABC_TP_C"/>
    <property type="match status" value="1"/>
</dbReference>
<dbReference type="PANTHER" id="PTHR45772">
    <property type="entry name" value="CONSERVED COMPONENT OF ABC TRANSPORTER FOR NATURAL AMINO ACIDS-RELATED"/>
    <property type="match status" value="1"/>
</dbReference>
<evidence type="ECO:0000256" key="4">
    <source>
        <dbReference type="ARBA" id="ARBA00022692"/>
    </source>
</evidence>
<dbReference type="EMBL" id="SPVG01000030">
    <property type="protein sequence ID" value="TFW29777.1"/>
    <property type="molecule type" value="Genomic_DNA"/>
</dbReference>
<feature type="transmembrane region" description="Helical" evidence="9">
    <location>
        <begin position="256"/>
        <end position="274"/>
    </location>
</feature>
<feature type="transmembrane region" description="Helical" evidence="9">
    <location>
        <begin position="280"/>
        <end position="297"/>
    </location>
</feature>
<evidence type="ECO:0000256" key="1">
    <source>
        <dbReference type="ARBA" id="ARBA00004651"/>
    </source>
</evidence>
<dbReference type="GO" id="GO:0005886">
    <property type="term" value="C:plasma membrane"/>
    <property type="evidence" value="ECO:0007669"/>
    <property type="project" value="UniProtKB-SubCell"/>
</dbReference>
<keyword evidence="8 9" id="KW-0472">Membrane</keyword>
<evidence type="ECO:0000313" key="11">
    <source>
        <dbReference type="EMBL" id="TFW29777.1"/>
    </source>
</evidence>
<dbReference type="Pfam" id="PF00005">
    <property type="entry name" value="ABC_tran"/>
    <property type="match status" value="1"/>
</dbReference>
<dbReference type="CDD" id="cd06581">
    <property type="entry name" value="TM_PBP1_LivM_like"/>
    <property type="match status" value="1"/>
</dbReference>
<dbReference type="GO" id="GO:0005304">
    <property type="term" value="F:L-valine transmembrane transporter activity"/>
    <property type="evidence" value="ECO:0007669"/>
    <property type="project" value="TreeGrafter"/>
</dbReference>
<dbReference type="InterPro" id="IPR003593">
    <property type="entry name" value="AAA+_ATPase"/>
</dbReference>
<sequence length="650" mass="69325">MKKTIVAASAAGLAALALYPVLIPNPYYIHLFETILIYAILLFGLDIVVGYTGQVSLGHAGLFGIGSYVTGVVVFKLSLPFWLAIPASVAGAALFGAVLALPALRVTGPYLAMVTLAFGTIIQILINEMTFLTEGPMGIKIAKPLVFGQKLSEVQYYYMVAVLMVISLVVVHRILKSNLGRAFEALRDSPIASDCMGVSVYRYKVYAFIISAGFAGLAGSLYAYSEEYISPNTYNFELTILFLLAVIMGGRKTRSGALIGALIVVMLPSLLADIELFRKIAVAAAVLGVIGAALAVARKRSTLRGVLVPLIATIGMAAFSFKLENIVDWRLTIFGLMTLFVVYYLQDGIVGYVQSLFGRAPSHTKSLADGSGAEPFPRAQGGAAGSILLNAEQILMQFGGLKALNQVNLNVMQGAVHGLIGPNGSGKSTMMNVLTGIYRPTAGKVSFGGVVISGSTPSQIALGGVARTFQNVQLFGEMTATENVLVGLHNTFKSTMLDVMLHTPRYKREERAARERAASILEFVGLSAMANEEARNLPYGKQRLLEIGRALGLSPRLLLLDEPAAGLTAPDIKELMAIIRKIRDHGITIILIEHHMDVVMALSDTVTVLDFGQKICEGAPATVQCDPRVIEAYLGGGGEEHGGTKAPMAH</sequence>
<evidence type="ECO:0000256" key="9">
    <source>
        <dbReference type="SAM" id="Phobius"/>
    </source>
</evidence>
<gene>
    <name evidence="11" type="ORF">E4L98_03255</name>
</gene>
<feature type="transmembrane region" description="Helical" evidence="9">
    <location>
        <begin position="27"/>
        <end position="49"/>
    </location>
</feature>
<dbReference type="PROSITE" id="PS50893">
    <property type="entry name" value="ABC_TRANSPORTER_2"/>
    <property type="match status" value="1"/>
</dbReference>
<evidence type="ECO:0000256" key="3">
    <source>
        <dbReference type="ARBA" id="ARBA00022475"/>
    </source>
</evidence>
<evidence type="ECO:0000256" key="2">
    <source>
        <dbReference type="ARBA" id="ARBA00022448"/>
    </source>
</evidence>
<accession>A0A4Y9SW77</accession>
<feature type="transmembrane region" description="Helical" evidence="9">
    <location>
        <begin position="327"/>
        <end position="345"/>
    </location>
</feature>
<evidence type="ECO:0000256" key="7">
    <source>
        <dbReference type="ARBA" id="ARBA00022989"/>
    </source>
</evidence>